<reference evidence="1" key="1">
    <citation type="submission" date="2020-03" db="EMBL/GenBank/DDBJ databases">
        <title>Castanea mollissima Vanexum genome sequencing.</title>
        <authorList>
            <person name="Staton M."/>
        </authorList>
    </citation>
    <scope>NUCLEOTIDE SEQUENCE</scope>
    <source>
        <tissue evidence="1">Leaf</tissue>
    </source>
</reference>
<proteinExistence type="predicted"/>
<sequence length="84" mass="9826">MCHYQQLPVFKHNMCTITQEKKKLKLRNIVSSTTIEVKRKEYTICESFIIFPPMSTAQQEPTIAIGLSWAKIFCFLLFKQLLSI</sequence>
<protein>
    <submittedName>
        <fullName evidence="1">Uncharacterized protein</fullName>
    </submittedName>
</protein>
<dbReference type="EMBL" id="JRKL02007213">
    <property type="protein sequence ID" value="KAF3947986.1"/>
    <property type="molecule type" value="Genomic_DNA"/>
</dbReference>
<dbReference type="Proteomes" id="UP000737018">
    <property type="component" value="Unassembled WGS sequence"/>
</dbReference>
<evidence type="ECO:0000313" key="2">
    <source>
        <dbReference type="Proteomes" id="UP000737018"/>
    </source>
</evidence>
<gene>
    <name evidence="1" type="ORF">CMV_025956</name>
</gene>
<keyword evidence="2" id="KW-1185">Reference proteome</keyword>
<evidence type="ECO:0000313" key="1">
    <source>
        <dbReference type="EMBL" id="KAF3947986.1"/>
    </source>
</evidence>
<accession>A0A8J4QKR0</accession>
<name>A0A8J4QKR0_9ROSI</name>
<dbReference type="AlphaFoldDB" id="A0A8J4QKR0"/>
<comment type="caution">
    <text evidence="1">The sequence shown here is derived from an EMBL/GenBank/DDBJ whole genome shotgun (WGS) entry which is preliminary data.</text>
</comment>
<organism evidence="1 2">
    <name type="scientific">Castanea mollissima</name>
    <name type="common">Chinese chestnut</name>
    <dbReference type="NCBI Taxonomy" id="60419"/>
    <lineage>
        <taxon>Eukaryota</taxon>
        <taxon>Viridiplantae</taxon>
        <taxon>Streptophyta</taxon>
        <taxon>Embryophyta</taxon>
        <taxon>Tracheophyta</taxon>
        <taxon>Spermatophyta</taxon>
        <taxon>Magnoliopsida</taxon>
        <taxon>eudicotyledons</taxon>
        <taxon>Gunneridae</taxon>
        <taxon>Pentapetalae</taxon>
        <taxon>rosids</taxon>
        <taxon>fabids</taxon>
        <taxon>Fagales</taxon>
        <taxon>Fagaceae</taxon>
        <taxon>Castanea</taxon>
    </lineage>
</organism>